<gene>
    <name evidence="1" type="ORF">BVC80_1717g69</name>
</gene>
<name>A0A200Q215_MACCD</name>
<reference evidence="1 2" key="1">
    <citation type="journal article" date="2017" name="Mol. Plant">
        <title>The Genome of Medicinal Plant Macleaya cordata Provides New Insights into Benzylisoquinoline Alkaloids Metabolism.</title>
        <authorList>
            <person name="Liu X."/>
            <person name="Liu Y."/>
            <person name="Huang P."/>
            <person name="Ma Y."/>
            <person name="Qing Z."/>
            <person name="Tang Q."/>
            <person name="Cao H."/>
            <person name="Cheng P."/>
            <person name="Zheng Y."/>
            <person name="Yuan Z."/>
            <person name="Zhou Y."/>
            <person name="Liu J."/>
            <person name="Tang Z."/>
            <person name="Zhuo Y."/>
            <person name="Zhang Y."/>
            <person name="Yu L."/>
            <person name="Huang J."/>
            <person name="Yang P."/>
            <person name="Peng Q."/>
            <person name="Zhang J."/>
            <person name="Jiang W."/>
            <person name="Zhang Z."/>
            <person name="Lin K."/>
            <person name="Ro D.K."/>
            <person name="Chen X."/>
            <person name="Xiong X."/>
            <person name="Shang Y."/>
            <person name="Huang S."/>
            <person name="Zeng J."/>
        </authorList>
    </citation>
    <scope>NUCLEOTIDE SEQUENCE [LARGE SCALE GENOMIC DNA]</scope>
    <source>
        <strain evidence="2">cv. BLH2017</strain>
        <tissue evidence="1">Root</tissue>
    </source>
</reference>
<dbReference type="AlphaFoldDB" id="A0A200Q215"/>
<organism evidence="1 2">
    <name type="scientific">Macleaya cordata</name>
    <name type="common">Five-seeded plume-poppy</name>
    <name type="synonym">Bocconia cordata</name>
    <dbReference type="NCBI Taxonomy" id="56857"/>
    <lineage>
        <taxon>Eukaryota</taxon>
        <taxon>Viridiplantae</taxon>
        <taxon>Streptophyta</taxon>
        <taxon>Embryophyta</taxon>
        <taxon>Tracheophyta</taxon>
        <taxon>Spermatophyta</taxon>
        <taxon>Magnoliopsida</taxon>
        <taxon>Ranunculales</taxon>
        <taxon>Papaveraceae</taxon>
        <taxon>Papaveroideae</taxon>
        <taxon>Macleaya</taxon>
    </lineage>
</organism>
<evidence type="ECO:0000313" key="1">
    <source>
        <dbReference type="EMBL" id="OVA04493.1"/>
    </source>
</evidence>
<accession>A0A200Q215</accession>
<proteinExistence type="predicted"/>
<comment type="caution">
    <text evidence="1">The sequence shown here is derived from an EMBL/GenBank/DDBJ whole genome shotgun (WGS) entry which is preliminary data.</text>
</comment>
<dbReference type="Proteomes" id="UP000195402">
    <property type="component" value="Unassembled WGS sequence"/>
</dbReference>
<dbReference type="InParanoid" id="A0A200Q215"/>
<dbReference type="EMBL" id="MVGT01003301">
    <property type="protein sequence ID" value="OVA04493.1"/>
    <property type="molecule type" value="Genomic_DNA"/>
</dbReference>
<keyword evidence="2" id="KW-1185">Reference proteome</keyword>
<evidence type="ECO:0000313" key="2">
    <source>
        <dbReference type="Proteomes" id="UP000195402"/>
    </source>
</evidence>
<sequence>MPFSASDFGDLTRKMMLFGGDGWPRNMEWFRVGGTLDSQISHSGLGFGGVYRTELQSSSMGFIPLWAKALEPFFGRTDGLGRILFASCSRTYMLSHSV</sequence>
<protein>
    <submittedName>
        <fullName evidence="1">Uncharacterized protein</fullName>
    </submittedName>
</protein>